<sequence length="254" mass="28736">MAESAEPNPSKLKRLKKTNFTVGEEDLIQQLVEKHSSIINGKLTNTVTNQLKKRIPFLFDVLCCVAIPASGKISDGIIPVLASCYSILMKHRFHNLSAFHRLTTIIATKGGLDDRAQTRLNHLGLYLSSERRLRLQDSAQEKNLKLLTENLKTQPLVKITEHGTTWALLRMSCIKLKAKKKSAWRMSFKFWKEYGKHKRISSLDTCKLLSDDDLKELGISTIGERTAFRDAVNNFIDETPPAEPMDIASRRSMG</sequence>
<dbReference type="InterPro" id="IPR028002">
    <property type="entry name" value="Myb_DNA-bind_5"/>
</dbReference>
<evidence type="ECO:0000313" key="3">
    <source>
        <dbReference type="Proteomes" id="UP000683360"/>
    </source>
</evidence>
<keyword evidence="3" id="KW-1185">Reference proteome</keyword>
<organism evidence="2 3">
    <name type="scientific">Mytilus edulis</name>
    <name type="common">Blue mussel</name>
    <dbReference type="NCBI Taxonomy" id="6550"/>
    <lineage>
        <taxon>Eukaryota</taxon>
        <taxon>Metazoa</taxon>
        <taxon>Spiralia</taxon>
        <taxon>Lophotrochozoa</taxon>
        <taxon>Mollusca</taxon>
        <taxon>Bivalvia</taxon>
        <taxon>Autobranchia</taxon>
        <taxon>Pteriomorphia</taxon>
        <taxon>Mytilida</taxon>
        <taxon>Mytiloidea</taxon>
        <taxon>Mytilidae</taxon>
        <taxon>Mytilinae</taxon>
        <taxon>Mytilus</taxon>
    </lineage>
</organism>
<evidence type="ECO:0000313" key="2">
    <source>
        <dbReference type="EMBL" id="CAG2249230.1"/>
    </source>
</evidence>
<gene>
    <name evidence="2" type="ORF">MEDL_61022</name>
</gene>
<comment type="caution">
    <text evidence="2">The sequence shown here is derived from an EMBL/GenBank/DDBJ whole genome shotgun (WGS) entry which is preliminary data.</text>
</comment>
<dbReference type="Pfam" id="PF13873">
    <property type="entry name" value="Myb_DNA-bind_5"/>
    <property type="match status" value="1"/>
</dbReference>
<accession>A0A8S3UT93</accession>
<proteinExistence type="predicted"/>
<protein>
    <submittedName>
        <fullName evidence="2">BICC1</fullName>
    </submittedName>
</protein>
<feature type="domain" description="Myb/SANT-like DNA-binding" evidence="1">
    <location>
        <begin position="16"/>
        <end position="54"/>
    </location>
</feature>
<evidence type="ECO:0000259" key="1">
    <source>
        <dbReference type="Pfam" id="PF13873"/>
    </source>
</evidence>
<dbReference type="Proteomes" id="UP000683360">
    <property type="component" value="Unassembled WGS sequence"/>
</dbReference>
<dbReference type="SUPFAM" id="SSF47769">
    <property type="entry name" value="SAM/Pointed domain"/>
    <property type="match status" value="1"/>
</dbReference>
<reference evidence="2" key="1">
    <citation type="submission" date="2021-03" db="EMBL/GenBank/DDBJ databases">
        <authorList>
            <person name="Bekaert M."/>
        </authorList>
    </citation>
    <scope>NUCLEOTIDE SEQUENCE</scope>
</reference>
<dbReference type="InterPro" id="IPR013761">
    <property type="entry name" value="SAM/pointed_sf"/>
</dbReference>
<dbReference type="AlphaFoldDB" id="A0A8S3UT93"/>
<dbReference type="EMBL" id="CAJPWZ010002968">
    <property type="protein sequence ID" value="CAG2249230.1"/>
    <property type="molecule type" value="Genomic_DNA"/>
</dbReference>
<name>A0A8S3UT93_MYTED</name>